<dbReference type="EC" id="3.2.1.23" evidence="3"/>
<gene>
    <name evidence="10" type="ORF">D7V94_10475</name>
</gene>
<dbReference type="Gene3D" id="2.60.120.260">
    <property type="entry name" value="Galactose-binding domain-like"/>
    <property type="match status" value="1"/>
</dbReference>
<name>A0A3A9AIY7_9FIRM</name>
<dbReference type="InterPro" id="IPR017853">
    <property type="entry name" value="GH"/>
</dbReference>
<evidence type="ECO:0000313" key="11">
    <source>
        <dbReference type="Proteomes" id="UP000280696"/>
    </source>
</evidence>
<dbReference type="InterPro" id="IPR008979">
    <property type="entry name" value="Galactose-bd-like_sf"/>
</dbReference>
<evidence type="ECO:0000256" key="1">
    <source>
        <dbReference type="ARBA" id="ARBA00001412"/>
    </source>
</evidence>
<sequence length="676" mass="77869">MEADIRWLDNPEVFRVGALDAHSDHRFYINEDEAQKGTSSLVQSLNGMWKFHYSENAPSRPADFYKEGFDSTGFDEIKVPCHIEMAGYDKIHYINTMYPWEGHFYRRPAHSLNGTKQWEGMFSKASCNPVGSYLKEFDLESGLMGKRVSICFEGVEQAMYLWLNGHFVGYGEDSFTPITFDLTPYIRERGNLLAVEVHKRSTAAFLEDQDFFRFFGIFRNVSLMGLPRMHVEDIWAKPVLSEDGIGNFGLQLKLSMPKGSVGRAEVSLENPKGECLLKRDMLLPGNVKAAPQGAFADNKAAVREEVPCGTAEEVPAMDKKGENKENTDEFLKISCKLDGVSVGRVTPWDNHNPYLYRLTVRLYDENDALIEVVPYPTGFCRVEMIDKVICLNGRRLILNGVNRHEWSPEQGRCIGMKEMEQDMQIFLKNNINAVRTCHYPDQIPWYEMCDKNGIYVMAECNLESHGSWQKMGAIEPSWNIPGDLPEWKEVLMDRARNNFETFKNHVSILFWSLGNESFAGENLVAMYRYFKEKNDGRLVHYEGVFNNRAYEDRISDVESCMYATPDEVRAYLSNEPKKPYLLCEYMHDMGNSLGGMDSYMKLLDEFEMYHGGFIWDYIDQAIMVKDQVTGKKVLRYGGDFDDRPSDYEFSGNGIVFADRTEKPAMQEVRYYYGLYR</sequence>
<evidence type="ECO:0000259" key="7">
    <source>
        <dbReference type="Pfam" id="PF00703"/>
    </source>
</evidence>
<dbReference type="Pfam" id="PF00703">
    <property type="entry name" value="Glyco_hydro_2"/>
    <property type="match status" value="1"/>
</dbReference>
<evidence type="ECO:0000259" key="8">
    <source>
        <dbReference type="Pfam" id="PF02836"/>
    </source>
</evidence>
<keyword evidence="11" id="KW-1185">Reference proteome</keyword>
<dbReference type="InterPro" id="IPR006102">
    <property type="entry name" value="Ig-like_GH2"/>
</dbReference>
<evidence type="ECO:0000256" key="5">
    <source>
        <dbReference type="ARBA" id="ARBA00023295"/>
    </source>
</evidence>
<comment type="caution">
    <text evidence="10">The sequence shown here is derived from an EMBL/GenBank/DDBJ whole genome shotgun (WGS) entry which is preliminary data.</text>
</comment>
<dbReference type="PANTHER" id="PTHR46323:SF2">
    <property type="entry name" value="BETA-GALACTOSIDASE"/>
    <property type="match status" value="1"/>
</dbReference>
<dbReference type="SUPFAM" id="SSF51445">
    <property type="entry name" value="(Trans)glycosidases"/>
    <property type="match status" value="1"/>
</dbReference>
<dbReference type="Pfam" id="PF02836">
    <property type="entry name" value="Glyco_hydro_2_C"/>
    <property type="match status" value="1"/>
</dbReference>
<dbReference type="GO" id="GO:0004565">
    <property type="term" value="F:beta-galactosidase activity"/>
    <property type="evidence" value="ECO:0007669"/>
    <property type="project" value="UniProtKB-EC"/>
</dbReference>
<feature type="domain" description="Glycoside hydrolase family 2 catalytic" evidence="8">
    <location>
        <begin position="382"/>
        <end position="673"/>
    </location>
</feature>
<dbReference type="Gene3D" id="3.20.20.80">
    <property type="entry name" value="Glycosidases"/>
    <property type="match status" value="1"/>
</dbReference>
<protein>
    <recommendedName>
        <fullName evidence="3">beta-galactosidase</fullName>
        <ecNumber evidence="3">3.2.1.23</ecNumber>
    </recommendedName>
</protein>
<dbReference type="PROSITE" id="PS00719">
    <property type="entry name" value="GLYCOSYL_HYDROL_F2_1"/>
    <property type="match status" value="1"/>
</dbReference>
<dbReference type="PROSITE" id="PS00608">
    <property type="entry name" value="GLYCOSYL_HYDROL_F2_2"/>
    <property type="match status" value="1"/>
</dbReference>
<dbReference type="PANTHER" id="PTHR46323">
    <property type="entry name" value="BETA-GALACTOSIDASE"/>
    <property type="match status" value="1"/>
</dbReference>
<dbReference type="InterPro" id="IPR050347">
    <property type="entry name" value="Bact_Beta-galactosidase"/>
</dbReference>
<dbReference type="SUPFAM" id="SSF49303">
    <property type="entry name" value="beta-Galactosidase/glucuronidase domain"/>
    <property type="match status" value="1"/>
</dbReference>
<keyword evidence="5 6" id="KW-0326">Glycosidase</keyword>
<proteinExistence type="inferred from homology"/>
<dbReference type="AlphaFoldDB" id="A0A3A9AIY7"/>
<feature type="domain" description="Glycosyl hydrolases family 2 sugar binding" evidence="9">
    <location>
        <begin position="43"/>
        <end position="227"/>
    </location>
</feature>
<evidence type="ECO:0000256" key="3">
    <source>
        <dbReference type="ARBA" id="ARBA00012756"/>
    </source>
</evidence>
<dbReference type="InterPro" id="IPR006103">
    <property type="entry name" value="Glyco_hydro_2_cat"/>
</dbReference>
<comment type="catalytic activity">
    <reaction evidence="1">
        <text>Hydrolysis of terminal non-reducing beta-D-galactose residues in beta-D-galactosides.</text>
        <dbReference type="EC" id="3.2.1.23"/>
    </reaction>
</comment>
<comment type="similarity">
    <text evidence="2 6">Belongs to the glycosyl hydrolase 2 family.</text>
</comment>
<dbReference type="SUPFAM" id="SSF49785">
    <property type="entry name" value="Galactose-binding domain-like"/>
    <property type="match status" value="1"/>
</dbReference>
<feature type="domain" description="Glycoside hydrolase family 2 immunoglobulin-like beta-sandwich" evidence="7">
    <location>
        <begin position="330"/>
        <end position="379"/>
    </location>
</feature>
<dbReference type="InterPro" id="IPR006104">
    <property type="entry name" value="Glyco_hydro_2_N"/>
</dbReference>
<dbReference type="GO" id="GO:0005990">
    <property type="term" value="P:lactose catabolic process"/>
    <property type="evidence" value="ECO:0007669"/>
    <property type="project" value="TreeGrafter"/>
</dbReference>
<reference evidence="10 11" key="1">
    <citation type="submission" date="2018-09" db="EMBL/GenBank/DDBJ databases">
        <title>Murine metabolic-syndrome-specific gut microbial biobank.</title>
        <authorList>
            <person name="Liu C."/>
        </authorList>
    </citation>
    <scope>NUCLEOTIDE SEQUENCE [LARGE SCALE GENOMIC DNA]</scope>
    <source>
        <strain evidence="10 11">0.1xD8-82</strain>
    </source>
</reference>
<accession>A0A3A9AIY7</accession>
<evidence type="ECO:0000256" key="2">
    <source>
        <dbReference type="ARBA" id="ARBA00007401"/>
    </source>
</evidence>
<dbReference type="InterPro" id="IPR023232">
    <property type="entry name" value="Glyco_hydro_2_AS"/>
</dbReference>
<dbReference type="InterPro" id="IPR023230">
    <property type="entry name" value="Glyco_hydro_2_CS"/>
</dbReference>
<dbReference type="InterPro" id="IPR013783">
    <property type="entry name" value="Ig-like_fold"/>
</dbReference>
<dbReference type="Proteomes" id="UP000280696">
    <property type="component" value="Unassembled WGS sequence"/>
</dbReference>
<evidence type="ECO:0000259" key="9">
    <source>
        <dbReference type="Pfam" id="PF02837"/>
    </source>
</evidence>
<evidence type="ECO:0000256" key="6">
    <source>
        <dbReference type="RuleBase" id="RU361154"/>
    </source>
</evidence>
<dbReference type="PRINTS" id="PR00132">
    <property type="entry name" value="GLHYDRLASE2"/>
</dbReference>
<evidence type="ECO:0000256" key="4">
    <source>
        <dbReference type="ARBA" id="ARBA00022801"/>
    </source>
</evidence>
<dbReference type="GO" id="GO:0009341">
    <property type="term" value="C:beta-galactosidase complex"/>
    <property type="evidence" value="ECO:0007669"/>
    <property type="project" value="TreeGrafter"/>
</dbReference>
<dbReference type="InterPro" id="IPR036156">
    <property type="entry name" value="Beta-gal/glucu_dom_sf"/>
</dbReference>
<organism evidence="10 11">
    <name type="scientific">Parablautia intestinalis</name>
    <dbReference type="NCBI Taxonomy" id="2320100"/>
    <lineage>
        <taxon>Bacteria</taxon>
        <taxon>Bacillati</taxon>
        <taxon>Bacillota</taxon>
        <taxon>Clostridia</taxon>
        <taxon>Lachnospirales</taxon>
        <taxon>Lachnospiraceae</taxon>
        <taxon>Parablautia</taxon>
    </lineage>
</organism>
<dbReference type="EMBL" id="RAYQ01000010">
    <property type="protein sequence ID" value="RKI91319.1"/>
    <property type="molecule type" value="Genomic_DNA"/>
</dbReference>
<dbReference type="InterPro" id="IPR006101">
    <property type="entry name" value="Glyco_hydro_2"/>
</dbReference>
<keyword evidence="4 6" id="KW-0378">Hydrolase</keyword>
<dbReference type="OrthoDB" id="9762066at2"/>
<dbReference type="Pfam" id="PF02837">
    <property type="entry name" value="Glyco_hydro_2_N"/>
    <property type="match status" value="1"/>
</dbReference>
<evidence type="ECO:0000313" key="10">
    <source>
        <dbReference type="EMBL" id="RKI91319.1"/>
    </source>
</evidence>
<dbReference type="RefSeq" id="WP_120469486.1">
    <property type="nucleotide sequence ID" value="NZ_RAYQ01000010.1"/>
</dbReference>
<dbReference type="Gene3D" id="2.60.40.10">
    <property type="entry name" value="Immunoglobulins"/>
    <property type="match status" value="1"/>
</dbReference>